<evidence type="ECO:0000313" key="2">
    <source>
        <dbReference type="Proteomes" id="UP001055115"/>
    </source>
</evidence>
<dbReference type="AlphaFoldDB" id="A0AA37P565"/>
<organism evidence="1 2">
    <name type="scientific">Colletotrichum spaethianum</name>
    <dbReference type="NCBI Taxonomy" id="700344"/>
    <lineage>
        <taxon>Eukaryota</taxon>
        <taxon>Fungi</taxon>
        <taxon>Dikarya</taxon>
        <taxon>Ascomycota</taxon>
        <taxon>Pezizomycotina</taxon>
        <taxon>Sordariomycetes</taxon>
        <taxon>Hypocreomycetidae</taxon>
        <taxon>Glomerellales</taxon>
        <taxon>Glomerellaceae</taxon>
        <taxon>Colletotrichum</taxon>
        <taxon>Colletotrichum spaethianum species complex</taxon>
    </lineage>
</organism>
<dbReference type="GeneID" id="73323979"/>
<name>A0AA37P565_9PEZI</name>
<reference evidence="1 2" key="1">
    <citation type="submission" date="2022-03" db="EMBL/GenBank/DDBJ databases">
        <title>Genome data of Colletotrichum spp.</title>
        <authorList>
            <person name="Utami Y.D."/>
            <person name="Hiruma K."/>
        </authorList>
    </citation>
    <scope>NUCLEOTIDE SEQUENCE [LARGE SCALE GENOMIC DNA]</scope>
    <source>
        <strain evidence="1 2">MAFF 239500</strain>
    </source>
</reference>
<dbReference type="EMBL" id="BQXU01000006">
    <property type="protein sequence ID" value="GKT42996.1"/>
    <property type="molecule type" value="Genomic_DNA"/>
</dbReference>
<accession>A0AA37P565</accession>
<gene>
    <name evidence="1" type="ORF">ColSpa_03177</name>
</gene>
<dbReference type="Proteomes" id="UP001055115">
    <property type="component" value="Unassembled WGS sequence"/>
</dbReference>
<keyword evidence="2" id="KW-1185">Reference proteome</keyword>
<proteinExistence type="predicted"/>
<evidence type="ECO:0000313" key="1">
    <source>
        <dbReference type="EMBL" id="GKT42996.1"/>
    </source>
</evidence>
<dbReference type="RefSeq" id="XP_049125346.1">
    <property type="nucleotide sequence ID" value="XM_049269389.1"/>
</dbReference>
<sequence length="139" mass="15242">MGFLKDPPVLDRWDCHDFDGDPGPQRLDKNMDFADGERLLSTSHWAATIPIIRQPSYKAVGQSTISVHGEPIASVEDLDAANMDRHIPDVLSSSYGMIPEALSDFEMAFLDAPISCLNFPTPRRSRGPDGIMKTLSAAV</sequence>
<protein>
    <submittedName>
        <fullName evidence="1">Uncharacterized protein</fullName>
    </submittedName>
</protein>
<comment type="caution">
    <text evidence="1">The sequence shown here is derived from an EMBL/GenBank/DDBJ whole genome shotgun (WGS) entry which is preliminary data.</text>
</comment>